<evidence type="ECO:0000313" key="2">
    <source>
        <dbReference type="EMBL" id="MTD16496.1"/>
    </source>
</evidence>
<dbReference type="Proteomes" id="UP000460221">
    <property type="component" value="Unassembled WGS sequence"/>
</dbReference>
<accession>A0A7K1FQT0</accession>
<comment type="caution">
    <text evidence="2">The sequence shown here is derived from an EMBL/GenBank/DDBJ whole genome shotgun (WGS) entry which is preliminary data.</text>
</comment>
<dbReference type="Pfam" id="PF13302">
    <property type="entry name" value="Acetyltransf_3"/>
    <property type="match status" value="1"/>
</dbReference>
<keyword evidence="2" id="KW-0808">Transferase</keyword>
<dbReference type="InterPro" id="IPR016181">
    <property type="entry name" value="Acyl_CoA_acyltransferase"/>
</dbReference>
<dbReference type="SUPFAM" id="SSF55729">
    <property type="entry name" value="Acyl-CoA N-acyltransferases (Nat)"/>
    <property type="match status" value="1"/>
</dbReference>
<dbReference type="RefSeq" id="WP_154770458.1">
    <property type="nucleotide sequence ID" value="NZ_WLYK01000009.1"/>
</dbReference>
<dbReference type="Gene3D" id="3.40.630.30">
    <property type="match status" value="1"/>
</dbReference>
<gene>
    <name evidence="2" type="ORF">GIS00_21400</name>
</gene>
<protein>
    <submittedName>
        <fullName evidence="2">GNAT family N-acetyltransferase</fullName>
    </submittedName>
</protein>
<sequence>MALHRSALRDQPVLHTARLELRQLGPEYIEDSMNSLGDPEGNRMTGTQTTFTREQVLEFLTGLPGRDDRADFAIIGQEDGRFYGEVVLNGLDEDNASMNYRIAMVPGDGSTGGRGRGLGTEAGKAVVDWGFDAVGLHRIGLDVFDFNPRGLRSYEKIGFTVEGRQRHTLLWDGTWSDSILMGMLHDDPRPDR</sequence>
<name>A0A7K1FQT0_9ACTN</name>
<keyword evidence="3" id="KW-1185">Reference proteome</keyword>
<proteinExistence type="predicted"/>
<dbReference type="InterPro" id="IPR051531">
    <property type="entry name" value="N-acetyltransferase"/>
</dbReference>
<evidence type="ECO:0000259" key="1">
    <source>
        <dbReference type="PROSITE" id="PS51186"/>
    </source>
</evidence>
<dbReference type="PROSITE" id="PS51186">
    <property type="entry name" value="GNAT"/>
    <property type="match status" value="1"/>
</dbReference>
<dbReference type="InterPro" id="IPR000182">
    <property type="entry name" value="GNAT_dom"/>
</dbReference>
<feature type="domain" description="N-acetyltransferase" evidence="1">
    <location>
        <begin position="19"/>
        <end position="186"/>
    </location>
</feature>
<dbReference type="PANTHER" id="PTHR43792">
    <property type="entry name" value="GNAT FAMILY, PUTATIVE (AFU_ORTHOLOGUE AFUA_3G00765)-RELATED-RELATED"/>
    <property type="match status" value="1"/>
</dbReference>
<organism evidence="2 3">
    <name type="scientific">Nakamurella alba</name>
    <dbReference type="NCBI Taxonomy" id="2665158"/>
    <lineage>
        <taxon>Bacteria</taxon>
        <taxon>Bacillati</taxon>
        <taxon>Actinomycetota</taxon>
        <taxon>Actinomycetes</taxon>
        <taxon>Nakamurellales</taxon>
        <taxon>Nakamurellaceae</taxon>
        <taxon>Nakamurella</taxon>
    </lineage>
</organism>
<evidence type="ECO:0000313" key="3">
    <source>
        <dbReference type="Proteomes" id="UP000460221"/>
    </source>
</evidence>
<dbReference type="AlphaFoldDB" id="A0A7K1FQT0"/>
<dbReference type="GO" id="GO:0016747">
    <property type="term" value="F:acyltransferase activity, transferring groups other than amino-acyl groups"/>
    <property type="evidence" value="ECO:0007669"/>
    <property type="project" value="InterPro"/>
</dbReference>
<dbReference type="EMBL" id="WLYK01000009">
    <property type="protein sequence ID" value="MTD16496.1"/>
    <property type="molecule type" value="Genomic_DNA"/>
</dbReference>
<reference evidence="2 3" key="1">
    <citation type="submission" date="2019-11" db="EMBL/GenBank/DDBJ databases">
        <authorList>
            <person name="Jiang L.-Q."/>
        </authorList>
    </citation>
    <scope>NUCLEOTIDE SEQUENCE [LARGE SCALE GENOMIC DNA]</scope>
    <source>
        <strain evidence="2 3">YIM 132087</strain>
    </source>
</reference>